<dbReference type="AlphaFoldDB" id="A0AAV7HK52"/>
<proteinExistence type="predicted"/>
<organism evidence="1 2">
    <name type="scientific">Dendrobium chrysotoxum</name>
    <name type="common">Orchid</name>
    <dbReference type="NCBI Taxonomy" id="161865"/>
    <lineage>
        <taxon>Eukaryota</taxon>
        <taxon>Viridiplantae</taxon>
        <taxon>Streptophyta</taxon>
        <taxon>Embryophyta</taxon>
        <taxon>Tracheophyta</taxon>
        <taxon>Spermatophyta</taxon>
        <taxon>Magnoliopsida</taxon>
        <taxon>Liliopsida</taxon>
        <taxon>Asparagales</taxon>
        <taxon>Orchidaceae</taxon>
        <taxon>Epidendroideae</taxon>
        <taxon>Malaxideae</taxon>
        <taxon>Dendrobiinae</taxon>
        <taxon>Dendrobium</taxon>
    </lineage>
</organism>
<gene>
    <name evidence="1" type="ORF">IEQ34_002534</name>
</gene>
<reference evidence="1 2" key="1">
    <citation type="journal article" date="2021" name="Hortic Res">
        <title>Chromosome-scale assembly of the Dendrobium chrysotoxum genome enhances the understanding of orchid evolution.</title>
        <authorList>
            <person name="Zhang Y."/>
            <person name="Zhang G.Q."/>
            <person name="Zhang D."/>
            <person name="Liu X.D."/>
            <person name="Xu X.Y."/>
            <person name="Sun W.H."/>
            <person name="Yu X."/>
            <person name="Zhu X."/>
            <person name="Wang Z.W."/>
            <person name="Zhao X."/>
            <person name="Zhong W.Y."/>
            <person name="Chen H."/>
            <person name="Yin W.L."/>
            <person name="Huang T."/>
            <person name="Niu S.C."/>
            <person name="Liu Z.J."/>
        </authorList>
    </citation>
    <scope>NUCLEOTIDE SEQUENCE [LARGE SCALE GENOMIC DNA]</scope>
    <source>
        <strain evidence="1">Lindl</strain>
    </source>
</reference>
<name>A0AAV7HK52_DENCH</name>
<comment type="caution">
    <text evidence="1">The sequence shown here is derived from an EMBL/GenBank/DDBJ whole genome shotgun (WGS) entry which is preliminary data.</text>
</comment>
<accession>A0AAV7HK52</accession>
<dbReference type="Proteomes" id="UP000775213">
    <property type="component" value="Unassembled WGS sequence"/>
</dbReference>
<keyword evidence="2" id="KW-1185">Reference proteome</keyword>
<evidence type="ECO:0000313" key="1">
    <source>
        <dbReference type="EMBL" id="KAH0469302.1"/>
    </source>
</evidence>
<dbReference type="EMBL" id="JAGFBR010000003">
    <property type="protein sequence ID" value="KAH0469302.1"/>
    <property type="molecule type" value="Genomic_DNA"/>
</dbReference>
<protein>
    <submittedName>
        <fullName evidence="1">Uncharacterized protein</fullName>
    </submittedName>
</protein>
<sequence>MVLIGDPAADLPPETTDDLDINKNESGVLILSYGVNKVRRDGYGDTGEERRPDVDVVVALVAGGKAGGDGDLLVFVLGEDIETVVVDSDSIVGVSGVDGDLEVGGEEVGAGGEIELVDCGVL</sequence>
<evidence type="ECO:0000313" key="2">
    <source>
        <dbReference type="Proteomes" id="UP000775213"/>
    </source>
</evidence>